<evidence type="ECO:0000313" key="9">
    <source>
        <dbReference type="EMBL" id="PLR08876.1"/>
    </source>
</evidence>
<comment type="subcellular location">
    <subcellularLocation>
        <location evidence="1">Cell membrane</location>
        <topology evidence="1">Multi-pass membrane protein</topology>
    </subcellularLocation>
</comment>
<evidence type="ECO:0000256" key="2">
    <source>
        <dbReference type="ARBA" id="ARBA00022475"/>
    </source>
</evidence>
<accession>A0A2N5CPK4</accession>
<feature type="transmembrane region" description="Helical" evidence="7">
    <location>
        <begin position="188"/>
        <end position="213"/>
    </location>
</feature>
<dbReference type="PANTHER" id="PTHR30213">
    <property type="entry name" value="INNER MEMBRANE PROTEIN YHJD"/>
    <property type="match status" value="1"/>
</dbReference>
<dbReference type="KEGG" id="cfh:C1707_21245"/>
<keyword evidence="11" id="KW-1185">Reference proteome</keyword>
<feature type="transmembrane region" description="Helical" evidence="7">
    <location>
        <begin position="225"/>
        <end position="248"/>
    </location>
</feature>
<keyword evidence="2" id="KW-1003">Cell membrane</keyword>
<reference evidence="9 10" key="1">
    <citation type="submission" date="2017-12" db="EMBL/GenBank/DDBJ databases">
        <title>The genome sequence of Caulobacter flavus CGMCC1 15093.</title>
        <authorList>
            <person name="Gao J."/>
            <person name="Mao X."/>
            <person name="Sun J."/>
        </authorList>
    </citation>
    <scope>NUCLEOTIDE SEQUENCE [LARGE SCALE GENOMIC DNA]</scope>
    <source>
        <strain evidence="9 10">CGMCC1 15093</strain>
    </source>
</reference>
<dbReference type="OrthoDB" id="9781030at2"/>
<organism evidence="9 10">
    <name type="scientific">Caulobacter flavus</name>
    <dbReference type="NCBI Taxonomy" id="1679497"/>
    <lineage>
        <taxon>Bacteria</taxon>
        <taxon>Pseudomonadati</taxon>
        <taxon>Pseudomonadota</taxon>
        <taxon>Alphaproteobacteria</taxon>
        <taxon>Caulobacterales</taxon>
        <taxon>Caulobacteraceae</taxon>
        <taxon>Caulobacter</taxon>
    </lineage>
</organism>
<evidence type="ECO:0000313" key="11">
    <source>
        <dbReference type="Proteomes" id="UP000281192"/>
    </source>
</evidence>
<dbReference type="PIRSF" id="PIRSF035875">
    <property type="entry name" value="RNase_BN"/>
    <property type="match status" value="1"/>
</dbReference>
<keyword evidence="3 7" id="KW-0812">Transmembrane</keyword>
<dbReference type="AlphaFoldDB" id="A0A2N5CPK4"/>
<protein>
    <submittedName>
        <fullName evidence="9">YihY/virulence factor BrkB family protein</fullName>
    </submittedName>
</protein>
<evidence type="ECO:0000313" key="8">
    <source>
        <dbReference type="EMBL" id="AYV48583.1"/>
    </source>
</evidence>
<sequence length="354" mass="37542">MAAAEVARQAIPRLGRGSASGQRAVEGPGDGEISPVNLAEAEQPGHGRRAERPGQIPARGWKDILLRTFKEFGEDQIPLIAAGCTFYTLLALFPAIGAFVALYGLFADVSDAQRHIQAMAAILPGGAITLIGDQMVRAAAAREGGLSLAFVFGLLVALWSANGAMKALISGLNIAYEEHEKRGVIGKILVPLAFTVGGLTFALAAIALAAFGAGVDERWGQQAGLVYSIVYWPCLFLSLSVGMTLLYRYGPSRSLVRWRWITWGSGIAAVSWLAMSAGFSFYVANFGHYDKTYGALGAAIGFMTWTWLSSMVFLLGAELNSEIEHQTARDTTTGAPQPIGTRGAVMADTVGKAQ</sequence>
<feature type="transmembrane region" description="Helical" evidence="7">
    <location>
        <begin position="118"/>
        <end position="136"/>
    </location>
</feature>
<feature type="transmembrane region" description="Helical" evidence="7">
    <location>
        <begin position="148"/>
        <end position="176"/>
    </location>
</feature>
<reference evidence="8 11" key="2">
    <citation type="submission" date="2018-01" db="EMBL/GenBank/DDBJ databases">
        <title>Complete genome sequence of Caulobacter flavus RHGG3.</title>
        <authorList>
            <person name="Yang E."/>
        </authorList>
    </citation>
    <scope>NUCLEOTIDE SEQUENCE [LARGE SCALE GENOMIC DNA]</scope>
    <source>
        <strain evidence="8 11">RHGG3</strain>
    </source>
</reference>
<dbReference type="EMBL" id="PJRQ01000041">
    <property type="protein sequence ID" value="PLR08876.1"/>
    <property type="molecule type" value="Genomic_DNA"/>
</dbReference>
<evidence type="ECO:0000256" key="3">
    <source>
        <dbReference type="ARBA" id="ARBA00022692"/>
    </source>
</evidence>
<evidence type="ECO:0000313" key="10">
    <source>
        <dbReference type="Proteomes" id="UP000234483"/>
    </source>
</evidence>
<name>A0A2N5CPK4_9CAUL</name>
<dbReference type="PANTHER" id="PTHR30213:SF0">
    <property type="entry name" value="UPF0761 MEMBRANE PROTEIN YIHY"/>
    <property type="match status" value="1"/>
</dbReference>
<evidence type="ECO:0000256" key="6">
    <source>
        <dbReference type="SAM" id="MobiDB-lite"/>
    </source>
</evidence>
<dbReference type="InterPro" id="IPR017039">
    <property type="entry name" value="Virul_fac_BrkB"/>
</dbReference>
<gene>
    <name evidence="8" type="ORF">C1707_21245</name>
    <name evidence="9" type="ORF">CFHF_19820</name>
</gene>
<feature type="transmembrane region" description="Helical" evidence="7">
    <location>
        <begin position="79"/>
        <end position="106"/>
    </location>
</feature>
<evidence type="ECO:0000256" key="4">
    <source>
        <dbReference type="ARBA" id="ARBA00022989"/>
    </source>
</evidence>
<dbReference type="EMBL" id="CP026100">
    <property type="protein sequence ID" value="AYV48583.1"/>
    <property type="molecule type" value="Genomic_DNA"/>
</dbReference>
<feature type="region of interest" description="Disordered" evidence="6">
    <location>
        <begin position="17"/>
        <end position="54"/>
    </location>
</feature>
<dbReference type="GO" id="GO:0005886">
    <property type="term" value="C:plasma membrane"/>
    <property type="evidence" value="ECO:0007669"/>
    <property type="project" value="UniProtKB-SubCell"/>
</dbReference>
<proteinExistence type="predicted"/>
<dbReference type="Proteomes" id="UP000234483">
    <property type="component" value="Unassembled WGS sequence"/>
</dbReference>
<dbReference type="Proteomes" id="UP000281192">
    <property type="component" value="Chromosome"/>
</dbReference>
<dbReference type="Pfam" id="PF03631">
    <property type="entry name" value="Virul_fac_BrkB"/>
    <property type="match status" value="1"/>
</dbReference>
<keyword evidence="4 7" id="KW-1133">Transmembrane helix</keyword>
<keyword evidence="5 7" id="KW-0472">Membrane</keyword>
<evidence type="ECO:0000256" key="1">
    <source>
        <dbReference type="ARBA" id="ARBA00004651"/>
    </source>
</evidence>
<dbReference type="NCBIfam" id="TIGR00765">
    <property type="entry name" value="yihY_not_rbn"/>
    <property type="match status" value="1"/>
</dbReference>
<evidence type="ECO:0000256" key="5">
    <source>
        <dbReference type="ARBA" id="ARBA00023136"/>
    </source>
</evidence>
<feature type="compositionally biased region" description="Basic and acidic residues" evidence="6">
    <location>
        <begin position="43"/>
        <end position="52"/>
    </location>
</feature>
<feature type="transmembrane region" description="Helical" evidence="7">
    <location>
        <begin position="295"/>
        <end position="317"/>
    </location>
</feature>
<evidence type="ECO:0000256" key="7">
    <source>
        <dbReference type="SAM" id="Phobius"/>
    </source>
</evidence>
<feature type="transmembrane region" description="Helical" evidence="7">
    <location>
        <begin position="260"/>
        <end position="283"/>
    </location>
</feature>